<dbReference type="Proteomes" id="UP001501414">
    <property type="component" value="Unassembled WGS sequence"/>
</dbReference>
<organism evidence="5 6">
    <name type="scientific">Pseudonocardia kongjuensis</name>
    <dbReference type="NCBI Taxonomy" id="102227"/>
    <lineage>
        <taxon>Bacteria</taxon>
        <taxon>Bacillati</taxon>
        <taxon>Actinomycetota</taxon>
        <taxon>Actinomycetes</taxon>
        <taxon>Pseudonocardiales</taxon>
        <taxon>Pseudonocardiaceae</taxon>
        <taxon>Pseudonocardia</taxon>
    </lineage>
</organism>
<keyword evidence="2" id="KW-0238">DNA-binding</keyword>
<dbReference type="SMART" id="SM00345">
    <property type="entry name" value="HTH_GNTR"/>
    <property type="match status" value="1"/>
</dbReference>
<dbReference type="EMBL" id="BAAAJK010000018">
    <property type="protein sequence ID" value="GAA1392063.1"/>
    <property type="molecule type" value="Genomic_DNA"/>
</dbReference>
<sequence>MADWTRGEPAYLQVAEVLRQKIRSGEIAPGDQLPSYSALMREYDVSITVARSAVAELRAEGLVTTHQGKGAFVLEGAAEAAVPRDSAIAALRRELEALSNRVARLEQERSGPR</sequence>
<proteinExistence type="predicted"/>
<evidence type="ECO:0000313" key="6">
    <source>
        <dbReference type="Proteomes" id="UP001501414"/>
    </source>
</evidence>
<dbReference type="PROSITE" id="PS50949">
    <property type="entry name" value="HTH_GNTR"/>
    <property type="match status" value="1"/>
</dbReference>
<dbReference type="PANTHER" id="PTHR44846">
    <property type="entry name" value="MANNOSYL-D-GLYCERATE TRANSPORT/METABOLISM SYSTEM REPRESSOR MNGR-RELATED"/>
    <property type="match status" value="1"/>
</dbReference>
<accession>A0ABN1XX73</accession>
<feature type="domain" description="HTH gntR-type" evidence="4">
    <location>
        <begin position="8"/>
        <end position="76"/>
    </location>
</feature>
<comment type="caution">
    <text evidence="5">The sequence shown here is derived from an EMBL/GenBank/DDBJ whole genome shotgun (WGS) entry which is preliminary data.</text>
</comment>
<dbReference type="SUPFAM" id="SSF46785">
    <property type="entry name" value="Winged helix' DNA-binding domain"/>
    <property type="match status" value="1"/>
</dbReference>
<dbReference type="InterPro" id="IPR050679">
    <property type="entry name" value="Bact_HTH_transcr_reg"/>
</dbReference>
<dbReference type="InterPro" id="IPR000524">
    <property type="entry name" value="Tscrpt_reg_HTH_GntR"/>
</dbReference>
<evidence type="ECO:0000313" key="5">
    <source>
        <dbReference type="EMBL" id="GAA1392063.1"/>
    </source>
</evidence>
<gene>
    <name evidence="5" type="ORF">GCM10009613_35820</name>
</gene>
<evidence type="ECO:0000256" key="3">
    <source>
        <dbReference type="ARBA" id="ARBA00023163"/>
    </source>
</evidence>
<evidence type="ECO:0000256" key="1">
    <source>
        <dbReference type="ARBA" id="ARBA00023015"/>
    </source>
</evidence>
<protein>
    <recommendedName>
        <fullName evidence="4">HTH gntR-type domain-containing protein</fullName>
    </recommendedName>
</protein>
<keyword evidence="6" id="KW-1185">Reference proteome</keyword>
<keyword evidence="3" id="KW-0804">Transcription</keyword>
<evidence type="ECO:0000259" key="4">
    <source>
        <dbReference type="PROSITE" id="PS50949"/>
    </source>
</evidence>
<dbReference type="RefSeq" id="WP_344023884.1">
    <property type="nucleotide sequence ID" value="NZ_BAAAJK010000018.1"/>
</dbReference>
<reference evidence="5 6" key="1">
    <citation type="journal article" date="2019" name="Int. J. Syst. Evol. Microbiol.">
        <title>The Global Catalogue of Microorganisms (GCM) 10K type strain sequencing project: providing services to taxonomists for standard genome sequencing and annotation.</title>
        <authorList>
            <consortium name="The Broad Institute Genomics Platform"/>
            <consortium name="The Broad Institute Genome Sequencing Center for Infectious Disease"/>
            <person name="Wu L."/>
            <person name="Ma J."/>
        </authorList>
    </citation>
    <scope>NUCLEOTIDE SEQUENCE [LARGE SCALE GENOMIC DNA]</scope>
    <source>
        <strain evidence="5 6">JCM 11896</strain>
    </source>
</reference>
<dbReference type="InterPro" id="IPR036390">
    <property type="entry name" value="WH_DNA-bd_sf"/>
</dbReference>
<evidence type="ECO:0000256" key="2">
    <source>
        <dbReference type="ARBA" id="ARBA00023125"/>
    </source>
</evidence>
<dbReference type="Pfam" id="PF00392">
    <property type="entry name" value="GntR"/>
    <property type="match status" value="1"/>
</dbReference>
<dbReference type="Gene3D" id="1.10.10.10">
    <property type="entry name" value="Winged helix-like DNA-binding domain superfamily/Winged helix DNA-binding domain"/>
    <property type="match status" value="1"/>
</dbReference>
<dbReference type="CDD" id="cd07377">
    <property type="entry name" value="WHTH_GntR"/>
    <property type="match status" value="1"/>
</dbReference>
<dbReference type="PANTHER" id="PTHR44846:SF17">
    <property type="entry name" value="GNTR-FAMILY TRANSCRIPTIONAL REGULATOR"/>
    <property type="match status" value="1"/>
</dbReference>
<dbReference type="InterPro" id="IPR036388">
    <property type="entry name" value="WH-like_DNA-bd_sf"/>
</dbReference>
<name>A0ABN1XX73_9PSEU</name>
<keyword evidence="1" id="KW-0805">Transcription regulation</keyword>